<dbReference type="InterPro" id="IPR010273">
    <property type="entry name" value="DUF881"/>
</dbReference>
<name>A0ABR8Q900_9CELL</name>
<dbReference type="RefSeq" id="WP_191779509.1">
    <property type="nucleotide sequence ID" value="NZ_JACSQV010000001.1"/>
</dbReference>
<comment type="caution">
    <text evidence="4">The sequence shown here is derived from an EMBL/GenBank/DDBJ whole genome shotgun (WGS) entry which is preliminary data.</text>
</comment>
<evidence type="ECO:0000256" key="3">
    <source>
        <dbReference type="SAM" id="Phobius"/>
    </source>
</evidence>
<gene>
    <name evidence="4" type="ORF">H9657_01220</name>
</gene>
<keyword evidence="3" id="KW-1133">Transmembrane helix</keyword>
<reference evidence="4 5" key="1">
    <citation type="submission" date="2020-08" db="EMBL/GenBank/DDBJ databases">
        <title>A Genomic Blueprint of the Chicken Gut Microbiome.</title>
        <authorList>
            <person name="Gilroy R."/>
            <person name="Ravi A."/>
            <person name="Getino M."/>
            <person name="Pursley I."/>
            <person name="Horton D.L."/>
            <person name="Alikhan N.-F."/>
            <person name="Baker D."/>
            <person name="Gharbi K."/>
            <person name="Hall N."/>
            <person name="Watson M."/>
            <person name="Adriaenssens E.M."/>
            <person name="Foster-Nyarko E."/>
            <person name="Jarju S."/>
            <person name="Secka A."/>
            <person name="Antonio M."/>
            <person name="Oren A."/>
            <person name="Chaudhuri R."/>
            <person name="La Ragione R.M."/>
            <person name="Hildebrand F."/>
            <person name="Pallen M.J."/>
        </authorList>
    </citation>
    <scope>NUCLEOTIDE SEQUENCE [LARGE SCALE GENOMIC DNA]</scope>
    <source>
        <strain evidence="4 5">Sa3CUA2</strain>
    </source>
</reference>
<keyword evidence="5" id="KW-1185">Reference proteome</keyword>
<dbReference type="PANTHER" id="PTHR37313:SF1">
    <property type="entry name" value="UPF0749 PROTEIN RV1823"/>
    <property type="match status" value="1"/>
</dbReference>
<keyword evidence="3" id="KW-0472">Membrane</keyword>
<organism evidence="4 5">
    <name type="scientific">Cellulomonas avistercoris</name>
    <dbReference type="NCBI Taxonomy" id="2762242"/>
    <lineage>
        <taxon>Bacteria</taxon>
        <taxon>Bacillati</taxon>
        <taxon>Actinomycetota</taxon>
        <taxon>Actinomycetes</taxon>
        <taxon>Micrococcales</taxon>
        <taxon>Cellulomonadaceae</taxon>
        <taxon>Cellulomonas</taxon>
    </lineage>
</organism>
<feature type="transmembrane region" description="Helical" evidence="3">
    <location>
        <begin position="54"/>
        <end position="74"/>
    </location>
</feature>
<protein>
    <submittedName>
        <fullName evidence="4">DUF881 domain-containing protein</fullName>
    </submittedName>
</protein>
<feature type="region of interest" description="Disordered" evidence="2">
    <location>
        <begin position="281"/>
        <end position="323"/>
    </location>
</feature>
<dbReference type="Gene3D" id="3.30.70.1880">
    <property type="entry name" value="Protein of unknown function DUF881"/>
    <property type="match status" value="1"/>
</dbReference>
<dbReference type="Proteomes" id="UP000604241">
    <property type="component" value="Unassembled WGS sequence"/>
</dbReference>
<dbReference type="PANTHER" id="PTHR37313">
    <property type="entry name" value="UPF0749 PROTEIN RV1825"/>
    <property type="match status" value="1"/>
</dbReference>
<evidence type="ECO:0000313" key="4">
    <source>
        <dbReference type="EMBL" id="MBD7916902.1"/>
    </source>
</evidence>
<accession>A0ABR8Q900</accession>
<evidence type="ECO:0000313" key="5">
    <source>
        <dbReference type="Proteomes" id="UP000604241"/>
    </source>
</evidence>
<evidence type="ECO:0000256" key="1">
    <source>
        <dbReference type="ARBA" id="ARBA00009108"/>
    </source>
</evidence>
<comment type="similarity">
    <text evidence="1">Belongs to the UPF0749 family.</text>
</comment>
<keyword evidence="3" id="KW-0812">Transmembrane</keyword>
<proteinExistence type="inferred from homology"/>
<sequence>MNPRHAVPAPQRAADESMTLINEVYRRPLDPGYQDVAARRAAGTAPARTVRGGAALLVLAVLLGAFATTAAVALRRPAPAVLEARTLLEAEIREGTSRADDLRRANAAMSAQIAQLQGDAASTDDPELFAQLQRDAVGAGVVAVTGPGLRIELTDGDPGSGTAPNDGSELVQDHDLQVLVNGLWAAGAEAVAVNNERLTTTTAIRSAGAAVLVDSTALSSPYRVEAIGDAATMQTRLARLPAGQHLASLSQYGIEVRVTAQRELLLAGRGQLVLRSADVLGDGPQAGEAEPPPASTTTSGAQDLGARSGDVAVSGRRDGEETR</sequence>
<evidence type="ECO:0000256" key="2">
    <source>
        <dbReference type="SAM" id="MobiDB-lite"/>
    </source>
</evidence>
<dbReference type="EMBL" id="JACSQV010000001">
    <property type="protein sequence ID" value="MBD7916902.1"/>
    <property type="molecule type" value="Genomic_DNA"/>
</dbReference>
<dbReference type="Pfam" id="PF05949">
    <property type="entry name" value="DUF881"/>
    <property type="match status" value="1"/>
</dbReference>